<dbReference type="InterPro" id="IPR007627">
    <property type="entry name" value="RNA_pol_sigma70_r2"/>
</dbReference>
<dbReference type="Pfam" id="PF04542">
    <property type="entry name" value="Sigma70_r2"/>
    <property type="match status" value="1"/>
</dbReference>
<dbReference type="SUPFAM" id="SSF88659">
    <property type="entry name" value="Sigma3 and sigma4 domains of RNA polymerase sigma factors"/>
    <property type="match status" value="1"/>
</dbReference>
<dbReference type="Proteomes" id="UP001179363">
    <property type="component" value="Unassembled WGS sequence"/>
</dbReference>
<name>A0ABS9EL31_9FLAO</name>
<dbReference type="Gene3D" id="1.10.10.10">
    <property type="entry name" value="Winged helix-like DNA-binding domain superfamily/Winged helix DNA-binding domain"/>
    <property type="match status" value="1"/>
</dbReference>
<dbReference type="SUPFAM" id="SSF88946">
    <property type="entry name" value="Sigma2 domain of RNA polymerase sigma factors"/>
    <property type="match status" value="1"/>
</dbReference>
<dbReference type="Gene3D" id="1.10.1740.10">
    <property type="match status" value="1"/>
</dbReference>
<dbReference type="Pfam" id="PF08281">
    <property type="entry name" value="Sigma70_r4_2"/>
    <property type="match status" value="1"/>
</dbReference>
<evidence type="ECO:0000256" key="2">
    <source>
        <dbReference type="ARBA" id="ARBA00023015"/>
    </source>
</evidence>
<dbReference type="InterPro" id="IPR039425">
    <property type="entry name" value="RNA_pol_sigma-70-like"/>
</dbReference>
<gene>
    <name evidence="7" type="ORF">L1I30_11090</name>
</gene>
<accession>A0ABS9EL31</accession>
<evidence type="ECO:0000256" key="4">
    <source>
        <dbReference type="ARBA" id="ARBA00023163"/>
    </source>
</evidence>
<evidence type="ECO:0000256" key="3">
    <source>
        <dbReference type="ARBA" id="ARBA00023082"/>
    </source>
</evidence>
<keyword evidence="2" id="KW-0805">Transcription regulation</keyword>
<evidence type="ECO:0000256" key="1">
    <source>
        <dbReference type="ARBA" id="ARBA00010641"/>
    </source>
</evidence>
<keyword evidence="8" id="KW-1185">Reference proteome</keyword>
<comment type="caution">
    <text evidence="7">The sequence shown here is derived from an EMBL/GenBank/DDBJ whole genome shotgun (WGS) entry which is preliminary data.</text>
</comment>
<evidence type="ECO:0000259" key="6">
    <source>
        <dbReference type="Pfam" id="PF08281"/>
    </source>
</evidence>
<dbReference type="InterPro" id="IPR014284">
    <property type="entry name" value="RNA_pol_sigma-70_dom"/>
</dbReference>
<dbReference type="EMBL" id="JAKGTH010000010">
    <property type="protein sequence ID" value="MCF4102213.1"/>
    <property type="molecule type" value="Genomic_DNA"/>
</dbReference>
<comment type="similarity">
    <text evidence="1">Belongs to the sigma-70 factor family. ECF subfamily.</text>
</comment>
<evidence type="ECO:0000313" key="8">
    <source>
        <dbReference type="Proteomes" id="UP001179363"/>
    </source>
</evidence>
<dbReference type="PANTHER" id="PTHR43133:SF46">
    <property type="entry name" value="RNA POLYMERASE SIGMA-70 FACTOR ECF SUBFAMILY"/>
    <property type="match status" value="1"/>
</dbReference>
<proteinExistence type="inferred from homology"/>
<feature type="domain" description="RNA polymerase sigma factor 70 region 4 type 2" evidence="6">
    <location>
        <begin position="111"/>
        <end position="158"/>
    </location>
</feature>
<protein>
    <submittedName>
        <fullName evidence="7">Sigma-70 family RNA polymerase sigma factor</fullName>
    </submittedName>
</protein>
<dbReference type="NCBIfam" id="TIGR02937">
    <property type="entry name" value="sigma70-ECF"/>
    <property type="match status" value="1"/>
</dbReference>
<keyword evidence="3" id="KW-0731">Sigma factor</keyword>
<evidence type="ECO:0000259" key="5">
    <source>
        <dbReference type="Pfam" id="PF04542"/>
    </source>
</evidence>
<sequence>MASDQKTLKSFFDKHYKPLCALSYSYVKDFDQSQDIVQDVFLRIMEKGNYAAIDNFEAYLKTCVYHDSLRYLKEAKKKIELLEEEQAASLVWDASDTDQFDENDILLLFNEIRKLPPGVRKVFELCAIEGLKYSQAANQLELSVNTVKTQMKKAYSQLRKSSLNSRILLLFI</sequence>
<reference evidence="7" key="1">
    <citation type="submission" date="2022-01" db="EMBL/GenBank/DDBJ databases">
        <title>Gillisia lutea sp. nov., isolated from marine plastic residues from the Malvarosa beach (Valencia, Spain).</title>
        <authorList>
            <person name="Vidal-Verdu A."/>
            <person name="Molina-Menor E."/>
            <person name="Satari L."/>
            <person name="Pascual J."/>
            <person name="Pereto J."/>
            <person name="Porcar M."/>
        </authorList>
    </citation>
    <scope>NUCLEOTIDE SEQUENCE</scope>
    <source>
        <strain evidence="7">M10.2A</strain>
    </source>
</reference>
<dbReference type="InterPro" id="IPR013325">
    <property type="entry name" value="RNA_pol_sigma_r2"/>
</dbReference>
<dbReference type="InterPro" id="IPR013324">
    <property type="entry name" value="RNA_pol_sigma_r3/r4-like"/>
</dbReference>
<dbReference type="InterPro" id="IPR013249">
    <property type="entry name" value="RNA_pol_sigma70_r4_t2"/>
</dbReference>
<dbReference type="InterPro" id="IPR036388">
    <property type="entry name" value="WH-like_DNA-bd_sf"/>
</dbReference>
<feature type="domain" description="RNA polymerase sigma-70 region 2" evidence="5">
    <location>
        <begin position="12"/>
        <end position="76"/>
    </location>
</feature>
<keyword evidence="4" id="KW-0804">Transcription</keyword>
<dbReference type="RefSeq" id="WP_236134650.1">
    <property type="nucleotide sequence ID" value="NZ_JAKGTH010000010.1"/>
</dbReference>
<organism evidence="7 8">
    <name type="scientific">Gillisia lutea</name>
    <dbReference type="NCBI Taxonomy" id="2909668"/>
    <lineage>
        <taxon>Bacteria</taxon>
        <taxon>Pseudomonadati</taxon>
        <taxon>Bacteroidota</taxon>
        <taxon>Flavobacteriia</taxon>
        <taxon>Flavobacteriales</taxon>
        <taxon>Flavobacteriaceae</taxon>
        <taxon>Gillisia</taxon>
    </lineage>
</organism>
<evidence type="ECO:0000313" key="7">
    <source>
        <dbReference type="EMBL" id="MCF4102213.1"/>
    </source>
</evidence>
<dbReference type="PANTHER" id="PTHR43133">
    <property type="entry name" value="RNA POLYMERASE ECF-TYPE SIGMA FACTO"/>
    <property type="match status" value="1"/>
</dbReference>